<accession>A0A0F7ZSU0</accession>
<dbReference type="AlphaFoldDB" id="A0A0F7ZSU0"/>
<evidence type="ECO:0000259" key="2">
    <source>
        <dbReference type="Pfam" id="PF00561"/>
    </source>
</evidence>
<evidence type="ECO:0000313" key="4">
    <source>
        <dbReference type="Proteomes" id="UP000054481"/>
    </source>
</evidence>
<gene>
    <name evidence="3" type="ORF">HIM_08628</name>
</gene>
<dbReference type="Gene3D" id="3.40.50.1820">
    <property type="entry name" value="alpha/beta hydrolase"/>
    <property type="match status" value="1"/>
</dbReference>
<dbReference type="SUPFAM" id="SSF53474">
    <property type="entry name" value="alpha/beta-Hydrolases"/>
    <property type="match status" value="1"/>
</dbReference>
<dbReference type="EMBL" id="KQ030556">
    <property type="protein sequence ID" value="KJZ71948.1"/>
    <property type="molecule type" value="Genomic_DNA"/>
</dbReference>
<feature type="domain" description="AB hydrolase-1" evidence="2">
    <location>
        <begin position="247"/>
        <end position="479"/>
    </location>
</feature>
<organism evidence="3 4">
    <name type="scientific">Hirsutella minnesotensis 3608</name>
    <dbReference type="NCBI Taxonomy" id="1043627"/>
    <lineage>
        <taxon>Eukaryota</taxon>
        <taxon>Fungi</taxon>
        <taxon>Dikarya</taxon>
        <taxon>Ascomycota</taxon>
        <taxon>Pezizomycotina</taxon>
        <taxon>Sordariomycetes</taxon>
        <taxon>Hypocreomycetidae</taxon>
        <taxon>Hypocreales</taxon>
        <taxon>Ophiocordycipitaceae</taxon>
        <taxon>Hirsutella</taxon>
    </lineage>
</organism>
<dbReference type="InterPro" id="IPR029058">
    <property type="entry name" value="AB_hydrolase_fold"/>
</dbReference>
<dbReference type="InterPro" id="IPR000073">
    <property type="entry name" value="AB_hydrolase_1"/>
</dbReference>
<dbReference type="InterPro" id="IPR050266">
    <property type="entry name" value="AB_hydrolase_sf"/>
</dbReference>
<dbReference type="PANTHER" id="PTHR43798">
    <property type="entry name" value="MONOACYLGLYCEROL LIPASE"/>
    <property type="match status" value="1"/>
</dbReference>
<dbReference type="Pfam" id="PF00561">
    <property type="entry name" value="Abhydrolase_1"/>
    <property type="match status" value="1"/>
</dbReference>
<dbReference type="OrthoDB" id="2851338at2759"/>
<evidence type="ECO:0000256" key="1">
    <source>
        <dbReference type="SAM" id="MobiDB-lite"/>
    </source>
</evidence>
<reference evidence="3 4" key="1">
    <citation type="journal article" date="2014" name="Genome Biol. Evol.">
        <title>Comparative genomics and transcriptomics analyses reveal divergent lifestyle features of nematode endoparasitic fungus Hirsutella minnesotensis.</title>
        <authorList>
            <person name="Lai Y."/>
            <person name="Liu K."/>
            <person name="Zhang X."/>
            <person name="Zhang X."/>
            <person name="Li K."/>
            <person name="Wang N."/>
            <person name="Shu C."/>
            <person name="Wu Y."/>
            <person name="Wang C."/>
            <person name="Bushley K.E."/>
            <person name="Xiang M."/>
            <person name="Liu X."/>
        </authorList>
    </citation>
    <scope>NUCLEOTIDE SEQUENCE [LARGE SCALE GENOMIC DNA]</scope>
    <source>
        <strain evidence="3 4">3608</strain>
    </source>
</reference>
<evidence type="ECO:0000313" key="3">
    <source>
        <dbReference type="EMBL" id="KJZ71948.1"/>
    </source>
</evidence>
<dbReference type="Proteomes" id="UP000054481">
    <property type="component" value="Unassembled WGS sequence"/>
</dbReference>
<feature type="region of interest" description="Disordered" evidence="1">
    <location>
        <begin position="194"/>
        <end position="218"/>
    </location>
</feature>
<keyword evidence="4" id="KW-1185">Reference proteome</keyword>
<protein>
    <recommendedName>
        <fullName evidence="2">AB hydrolase-1 domain-containing protein</fullName>
    </recommendedName>
</protein>
<name>A0A0F7ZSU0_9HYPO</name>
<sequence length="494" mass="54159">MATPGILFVTMQPRPDSGLALSTFHSWYDNEHGPDRLRRPRIFTNGLRRPPREARVIALVDVCRRPWDLVADARAPHFTPLQNLPDDAALGLLAVALDITPAPQLSEDAHRTWFLEQHVGALSDTPGWLRSRLFKPSAVEDSSPHDEPVYFALHDFAPDTLLDHVQFSAPGTTLRRSDWSLFYTFGPAPRDLEALSREPPGAEPFTSPDGLTSTVPGADPVISSYVTTADSLRIPYRLEGNPSPDAPTVALCNSLLTSLRMWDALVGLVKRHRPDLRILRYDARGRHDVPQPPVDATLDILAADLVQLLDALRIPRLHALVGVSLGGATALRFALAYPSRLDRFVACDFNASSSAANTQAWKDRVAVAEEDGGAGIRKLAEQTVARWFHPSSLQNADLVRGMTEMVATNNVNGFKHSCTALWDYDLKPEMSGCSVPGLFAVGDQDAKGALVQAMGTFKEMLGSHGAELKIVPGAGHLPMCEQPEAFWECIRHFI</sequence>
<proteinExistence type="predicted"/>